<feature type="transmembrane region" description="Helical" evidence="7">
    <location>
        <begin position="35"/>
        <end position="53"/>
    </location>
</feature>
<proteinExistence type="inferred from homology"/>
<keyword evidence="9" id="KW-1185">Reference proteome</keyword>
<evidence type="ECO:0000256" key="2">
    <source>
        <dbReference type="ARBA" id="ARBA00009773"/>
    </source>
</evidence>
<dbReference type="RefSeq" id="WP_011643502.1">
    <property type="nucleotide sequence ID" value="NC_008347.1"/>
</dbReference>
<dbReference type="Proteomes" id="UP000001964">
    <property type="component" value="Chromosome"/>
</dbReference>
<keyword evidence="4 7" id="KW-1133">Transmembrane helix</keyword>
<keyword evidence="5 7" id="KW-0472">Membrane</keyword>
<evidence type="ECO:0000313" key="8">
    <source>
        <dbReference type="EMBL" id="ABI65855.1"/>
    </source>
</evidence>
<feature type="region of interest" description="Disordered" evidence="6">
    <location>
        <begin position="355"/>
        <end position="398"/>
    </location>
</feature>
<dbReference type="STRING" id="394221.Mmar10_1563"/>
<evidence type="ECO:0000256" key="1">
    <source>
        <dbReference type="ARBA" id="ARBA00004141"/>
    </source>
</evidence>
<dbReference type="eggNOG" id="COG0628">
    <property type="taxonomic scope" value="Bacteria"/>
</dbReference>
<accession>Q0APD2</accession>
<feature type="transmembrane region" description="Helical" evidence="7">
    <location>
        <begin position="65"/>
        <end position="88"/>
    </location>
</feature>
<organism evidence="8 9">
    <name type="scientific">Maricaulis maris (strain MCS10)</name>
    <name type="common">Caulobacter maris</name>
    <dbReference type="NCBI Taxonomy" id="394221"/>
    <lineage>
        <taxon>Bacteria</taxon>
        <taxon>Pseudomonadati</taxon>
        <taxon>Pseudomonadota</taxon>
        <taxon>Alphaproteobacteria</taxon>
        <taxon>Maricaulales</taxon>
        <taxon>Maricaulaceae</taxon>
        <taxon>Maricaulis</taxon>
    </lineage>
</organism>
<comment type="subcellular location">
    <subcellularLocation>
        <location evidence="1">Membrane</location>
        <topology evidence="1">Multi-pass membrane protein</topology>
    </subcellularLocation>
</comment>
<dbReference type="HOGENOM" id="CLU_041771_2_3_5"/>
<dbReference type="OrthoDB" id="106838at2"/>
<dbReference type="PANTHER" id="PTHR21716:SF4">
    <property type="entry name" value="TRANSMEMBRANE PROTEIN 245"/>
    <property type="match status" value="1"/>
</dbReference>
<evidence type="ECO:0000256" key="6">
    <source>
        <dbReference type="SAM" id="MobiDB-lite"/>
    </source>
</evidence>
<feature type="transmembrane region" description="Helical" evidence="7">
    <location>
        <begin position="312"/>
        <end position="345"/>
    </location>
</feature>
<feature type="transmembrane region" description="Helical" evidence="7">
    <location>
        <begin position="268"/>
        <end position="292"/>
    </location>
</feature>
<name>Q0APD2_MARMM</name>
<feature type="transmembrane region" description="Helical" evidence="7">
    <location>
        <begin position="218"/>
        <end position="235"/>
    </location>
</feature>
<dbReference type="PANTHER" id="PTHR21716">
    <property type="entry name" value="TRANSMEMBRANE PROTEIN"/>
    <property type="match status" value="1"/>
</dbReference>
<evidence type="ECO:0000256" key="5">
    <source>
        <dbReference type="ARBA" id="ARBA00023136"/>
    </source>
</evidence>
<feature type="compositionally biased region" description="Pro residues" evidence="6">
    <location>
        <begin position="382"/>
        <end position="398"/>
    </location>
</feature>
<dbReference type="KEGG" id="mmr:Mmar10_1563"/>
<dbReference type="EMBL" id="CP000449">
    <property type="protein sequence ID" value="ABI65855.1"/>
    <property type="molecule type" value="Genomic_DNA"/>
</dbReference>
<feature type="transmembrane region" description="Helical" evidence="7">
    <location>
        <begin position="12"/>
        <end position="29"/>
    </location>
</feature>
<feature type="compositionally biased region" description="Acidic residues" evidence="6">
    <location>
        <begin position="356"/>
        <end position="368"/>
    </location>
</feature>
<evidence type="ECO:0000256" key="4">
    <source>
        <dbReference type="ARBA" id="ARBA00022989"/>
    </source>
</evidence>
<feature type="transmembrane region" description="Helical" evidence="7">
    <location>
        <begin position="241"/>
        <end position="261"/>
    </location>
</feature>
<protein>
    <recommendedName>
        <fullName evidence="10">PurR-regulated permease PerM</fullName>
    </recommendedName>
</protein>
<evidence type="ECO:0000256" key="3">
    <source>
        <dbReference type="ARBA" id="ARBA00022692"/>
    </source>
</evidence>
<reference evidence="8 9" key="1">
    <citation type="submission" date="2006-08" db="EMBL/GenBank/DDBJ databases">
        <title>Complete sequence of Maricaulis maris MCS10.</title>
        <authorList>
            <consortium name="US DOE Joint Genome Institute"/>
            <person name="Copeland A."/>
            <person name="Lucas S."/>
            <person name="Lapidus A."/>
            <person name="Barry K."/>
            <person name="Detter J.C."/>
            <person name="Glavina del Rio T."/>
            <person name="Hammon N."/>
            <person name="Israni S."/>
            <person name="Dalin E."/>
            <person name="Tice H."/>
            <person name="Pitluck S."/>
            <person name="Saunders E."/>
            <person name="Brettin T."/>
            <person name="Bruce D."/>
            <person name="Han C."/>
            <person name="Tapia R."/>
            <person name="Gilna P."/>
            <person name="Schmutz J."/>
            <person name="Larimer F."/>
            <person name="Land M."/>
            <person name="Hauser L."/>
            <person name="Kyrpides N."/>
            <person name="Mikhailova N."/>
            <person name="Viollier P."/>
            <person name="Stephens C."/>
            <person name="Richardson P."/>
        </authorList>
    </citation>
    <scope>NUCLEOTIDE SEQUENCE [LARGE SCALE GENOMIC DNA]</scope>
    <source>
        <strain evidence="8 9">MCS10</strain>
    </source>
</reference>
<dbReference type="Pfam" id="PF01594">
    <property type="entry name" value="AI-2E_transport"/>
    <property type="match status" value="1"/>
</dbReference>
<feature type="compositionally biased region" description="Low complexity" evidence="6">
    <location>
        <begin position="371"/>
        <end position="381"/>
    </location>
</feature>
<feature type="transmembrane region" description="Helical" evidence="7">
    <location>
        <begin position="158"/>
        <end position="178"/>
    </location>
</feature>
<gene>
    <name evidence="8" type="ordered locus">Mmar10_1563</name>
</gene>
<evidence type="ECO:0000256" key="7">
    <source>
        <dbReference type="SAM" id="Phobius"/>
    </source>
</evidence>
<sequence>MSPLPKLELQRAFIAALALIISWVFLWMIRDYLAALFLAAVITLFLAKPHDWLSGKLGKRRGLAAGLLVTGAVLAFVIPAAILLGLVAEQAIDVTGMVTPWVQSQVSEIRTNGLDGLPDWLPFRDEMIEYQATLTAQIGNLAGSVGRMLVNSLRAGTGGFLVATLNLFILIYALFFFLMTGRDAARSAVTLLPMTVEARELLAERALSTIRATVKGSFLIALVQGGLTGVGLFVAGVPGAIFWAAIAALLSIIPMIGPPLIWAPAAIWLAATGHPVAAGGLAAWGAIVVSTSDNILRPVLVGKDAKMSDLMVLISTLGGLTLFGAVGIIIGPVIAALFTSVWFIFRESYAGLLDKDEGEDGDGDEDGEGNGQSDGTAGPDVGPAPGPAPAAPPDQPVS</sequence>
<dbReference type="AlphaFoldDB" id="Q0APD2"/>
<evidence type="ECO:0008006" key="10">
    <source>
        <dbReference type="Google" id="ProtNLM"/>
    </source>
</evidence>
<dbReference type="InterPro" id="IPR002549">
    <property type="entry name" value="AI-2E-like"/>
</dbReference>
<evidence type="ECO:0000313" key="9">
    <source>
        <dbReference type="Proteomes" id="UP000001964"/>
    </source>
</evidence>
<dbReference type="GO" id="GO:0016020">
    <property type="term" value="C:membrane"/>
    <property type="evidence" value="ECO:0007669"/>
    <property type="project" value="UniProtKB-SubCell"/>
</dbReference>
<comment type="similarity">
    <text evidence="2">Belongs to the autoinducer-2 exporter (AI-2E) (TC 2.A.86) family.</text>
</comment>
<keyword evidence="3 7" id="KW-0812">Transmembrane</keyword>